<comment type="catalytic activity">
    <reaction evidence="1">
        <text>4-amino-5-hydroxymethyl-2-methylpyrimidine + ATP = 4-amino-2-methyl-5-(phosphooxymethyl)pyrimidine + ADP + H(+)</text>
        <dbReference type="Rhea" id="RHEA:23096"/>
        <dbReference type="ChEBI" id="CHEBI:15378"/>
        <dbReference type="ChEBI" id="CHEBI:16892"/>
        <dbReference type="ChEBI" id="CHEBI:30616"/>
        <dbReference type="ChEBI" id="CHEBI:58354"/>
        <dbReference type="ChEBI" id="CHEBI:456216"/>
        <dbReference type="EC" id="2.7.1.49"/>
    </reaction>
</comment>
<dbReference type="GO" id="GO:0009228">
    <property type="term" value="P:thiamine biosynthetic process"/>
    <property type="evidence" value="ECO:0007669"/>
    <property type="project" value="UniProtKB-KW"/>
</dbReference>
<evidence type="ECO:0000313" key="11">
    <source>
        <dbReference type="EMBL" id="SFC15218.1"/>
    </source>
</evidence>
<keyword evidence="6" id="KW-0547">Nucleotide-binding</keyword>
<dbReference type="GO" id="GO:0005524">
    <property type="term" value="F:ATP binding"/>
    <property type="evidence" value="ECO:0007669"/>
    <property type="project" value="UniProtKB-KW"/>
</dbReference>
<dbReference type="GO" id="GO:0008972">
    <property type="term" value="F:phosphomethylpyrimidine kinase activity"/>
    <property type="evidence" value="ECO:0007669"/>
    <property type="project" value="UniProtKB-EC"/>
</dbReference>
<evidence type="ECO:0000259" key="10">
    <source>
        <dbReference type="Pfam" id="PF08543"/>
    </source>
</evidence>
<evidence type="ECO:0000256" key="8">
    <source>
        <dbReference type="ARBA" id="ARBA00022840"/>
    </source>
</evidence>
<dbReference type="InterPro" id="IPR013749">
    <property type="entry name" value="PM/HMP-P_kinase-1"/>
</dbReference>
<proteinExistence type="predicted"/>
<gene>
    <name evidence="11" type="ORF">SAMN05661030_0247</name>
</gene>
<dbReference type="PANTHER" id="PTHR20858:SF17">
    <property type="entry name" value="HYDROXYMETHYLPYRIMIDINE_PHOSPHOMETHYLPYRIMIDINE KINASE THI20-RELATED"/>
    <property type="match status" value="1"/>
</dbReference>
<evidence type="ECO:0000256" key="2">
    <source>
        <dbReference type="ARBA" id="ARBA00000565"/>
    </source>
</evidence>
<keyword evidence="8" id="KW-0067">ATP-binding</keyword>
<dbReference type="OrthoDB" id="34166at2"/>
<dbReference type="Proteomes" id="UP000199022">
    <property type="component" value="Unassembled WGS sequence"/>
</dbReference>
<reference evidence="12" key="1">
    <citation type="submission" date="2016-10" db="EMBL/GenBank/DDBJ databases">
        <authorList>
            <person name="Varghese N."/>
            <person name="Submissions S."/>
        </authorList>
    </citation>
    <scope>NUCLEOTIDE SEQUENCE [LARGE SCALE GENOMIC DNA]</scope>
    <source>
        <strain evidence="12">DSM 45962</strain>
    </source>
</reference>
<dbReference type="AlphaFoldDB" id="A0A1I1GZD8"/>
<accession>A0A1I1GZD8</accession>
<evidence type="ECO:0000256" key="1">
    <source>
        <dbReference type="ARBA" id="ARBA00000151"/>
    </source>
</evidence>
<dbReference type="InterPro" id="IPR029056">
    <property type="entry name" value="Ribokinase-like"/>
</dbReference>
<dbReference type="Pfam" id="PF08543">
    <property type="entry name" value="Phos_pyr_kin"/>
    <property type="match status" value="1"/>
</dbReference>
<dbReference type="SUPFAM" id="SSF53613">
    <property type="entry name" value="Ribokinase-like"/>
    <property type="match status" value="1"/>
</dbReference>
<keyword evidence="9" id="KW-0784">Thiamine biosynthesis</keyword>
<dbReference type="InterPro" id="IPR004399">
    <property type="entry name" value="HMP/HMP-P_kinase_dom"/>
</dbReference>
<evidence type="ECO:0000313" key="12">
    <source>
        <dbReference type="Proteomes" id="UP000199022"/>
    </source>
</evidence>
<name>A0A1I1GZD8_9ACTN</name>
<evidence type="ECO:0000256" key="6">
    <source>
        <dbReference type="ARBA" id="ARBA00022741"/>
    </source>
</evidence>
<evidence type="ECO:0000256" key="7">
    <source>
        <dbReference type="ARBA" id="ARBA00022777"/>
    </source>
</evidence>
<dbReference type="FunFam" id="3.40.1190.20:FF:000003">
    <property type="entry name" value="Phosphomethylpyrimidine kinase ThiD"/>
    <property type="match status" value="1"/>
</dbReference>
<dbReference type="PANTHER" id="PTHR20858">
    <property type="entry name" value="PHOSPHOMETHYLPYRIMIDINE KINASE"/>
    <property type="match status" value="1"/>
</dbReference>
<comment type="function">
    <text evidence="3">Catalyzes the phosphorylation of hydroxymethylpyrimidine phosphate (HMP-P) to HMP-PP, and of HMP to HMP-P.</text>
</comment>
<sequence length="279" mass="27607">MSARVALSVAGSDPSGGAGIQADLKAFSALGAYGCAVLTALTAQSTRGVTGVHVVPASFVVDQLTTLLDDVAVHATKTGMLPTAEVVEAVAGVLGGGTAGPVVVDPVMVATSGDALVDAEAVAAIRDVLLPVAALVTPNVPEAARMLCTDPARSEADLRAQAVALLDLGPAAVLVKGGHLADELGEGVDVLAVRGGGVHVSRRPVVPTSNTHGTGCTLSAALAAVATVPSTAGAAPDWPALVEDARDLLQAGLEAADDLHVGTGNGPVHHLAQLWGDHR</sequence>
<protein>
    <submittedName>
        <fullName evidence="11">Hydroxymethylpyrimidine/phosphomethylpyrimidine kinase</fullName>
    </submittedName>
</protein>
<organism evidence="11 12">
    <name type="scientific">Klenkia taihuensis</name>
    <dbReference type="NCBI Taxonomy" id="1225127"/>
    <lineage>
        <taxon>Bacteria</taxon>
        <taxon>Bacillati</taxon>
        <taxon>Actinomycetota</taxon>
        <taxon>Actinomycetes</taxon>
        <taxon>Geodermatophilales</taxon>
        <taxon>Geodermatophilaceae</taxon>
        <taxon>Klenkia</taxon>
    </lineage>
</organism>
<dbReference type="GO" id="GO:0009229">
    <property type="term" value="P:thiamine diphosphate biosynthetic process"/>
    <property type="evidence" value="ECO:0007669"/>
    <property type="project" value="UniProtKB-UniPathway"/>
</dbReference>
<dbReference type="GO" id="GO:0005829">
    <property type="term" value="C:cytosol"/>
    <property type="evidence" value="ECO:0007669"/>
    <property type="project" value="TreeGrafter"/>
</dbReference>
<comment type="catalytic activity">
    <reaction evidence="2">
        <text>4-amino-2-methyl-5-(phosphooxymethyl)pyrimidine + ATP = 4-amino-2-methyl-5-(diphosphooxymethyl)pyrimidine + ADP</text>
        <dbReference type="Rhea" id="RHEA:19893"/>
        <dbReference type="ChEBI" id="CHEBI:30616"/>
        <dbReference type="ChEBI" id="CHEBI:57841"/>
        <dbReference type="ChEBI" id="CHEBI:58354"/>
        <dbReference type="ChEBI" id="CHEBI:456216"/>
        <dbReference type="EC" id="2.7.4.7"/>
    </reaction>
</comment>
<dbReference type="STRING" id="1225127.SAMN05661030_0247"/>
<evidence type="ECO:0000256" key="4">
    <source>
        <dbReference type="ARBA" id="ARBA00004769"/>
    </source>
</evidence>
<dbReference type="NCBIfam" id="TIGR00097">
    <property type="entry name" value="HMP-P_kinase"/>
    <property type="match status" value="1"/>
</dbReference>
<feature type="domain" description="Pyridoxamine kinase/Phosphomethylpyrimidine kinase" evidence="10">
    <location>
        <begin position="13"/>
        <end position="269"/>
    </location>
</feature>
<evidence type="ECO:0000256" key="3">
    <source>
        <dbReference type="ARBA" id="ARBA00003848"/>
    </source>
</evidence>
<dbReference type="GO" id="GO:0008902">
    <property type="term" value="F:hydroxymethylpyrimidine kinase activity"/>
    <property type="evidence" value="ECO:0007669"/>
    <property type="project" value="UniProtKB-EC"/>
</dbReference>
<keyword evidence="7 11" id="KW-0418">Kinase</keyword>
<dbReference type="EMBL" id="FOMD01000001">
    <property type="protein sequence ID" value="SFC15218.1"/>
    <property type="molecule type" value="Genomic_DNA"/>
</dbReference>
<evidence type="ECO:0000256" key="5">
    <source>
        <dbReference type="ARBA" id="ARBA00022679"/>
    </source>
</evidence>
<keyword evidence="12" id="KW-1185">Reference proteome</keyword>
<evidence type="ECO:0000256" key="9">
    <source>
        <dbReference type="ARBA" id="ARBA00022977"/>
    </source>
</evidence>
<keyword evidence="5" id="KW-0808">Transferase</keyword>
<dbReference type="Gene3D" id="3.40.1190.20">
    <property type="match status" value="1"/>
</dbReference>
<dbReference type="CDD" id="cd01169">
    <property type="entry name" value="HMPP_kinase"/>
    <property type="match status" value="1"/>
</dbReference>
<dbReference type="UniPathway" id="UPA00060">
    <property type="reaction ID" value="UER00138"/>
</dbReference>
<comment type="pathway">
    <text evidence="4">Cofactor biosynthesis; thiamine diphosphate biosynthesis; 4-amino-2-methyl-5-diphosphomethylpyrimidine from 5-amino-1-(5-phospho-D-ribosyl)imidazole: step 3/3.</text>
</comment>